<dbReference type="AlphaFoldDB" id="A0A564ZKL9"/>
<feature type="domain" description="EngB-type G" evidence="12">
    <location>
        <begin position="22"/>
        <end position="195"/>
    </location>
</feature>
<evidence type="ECO:0000256" key="6">
    <source>
        <dbReference type="ARBA" id="ARBA00022842"/>
    </source>
</evidence>
<evidence type="ECO:0000256" key="10">
    <source>
        <dbReference type="HAMAP-Rule" id="MF_00321"/>
    </source>
</evidence>
<dbReference type="GO" id="GO:0005829">
    <property type="term" value="C:cytosol"/>
    <property type="evidence" value="ECO:0007669"/>
    <property type="project" value="TreeGrafter"/>
</dbReference>
<dbReference type="InterPro" id="IPR019987">
    <property type="entry name" value="GTP-bd_ribosome_bio_YsxC"/>
</dbReference>
<keyword evidence="9 10" id="KW-0131">Cell cycle</keyword>
<dbReference type="Proteomes" id="UP000334340">
    <property type="component" value="Unassembled WGS sequence"/>
</dbReference>
<dbReference type="EMBL" id="CABIKM010000023">
    <property type="protein sequence ID" value="VUZ85192.1"/>
    <property type="molecule type" value="Genomic_DNA"/>
</dbReference>
<dbReference type="PROSITE" id="PS51706">
    <property type="entry name" value="G_ENGB"/>
    <property type="match status" value="1"/>
</dbReference>
<name>A0A564ZKL9_9BACT</name>
<evidence type="ECO:0000256" key="3">
    <source>
        <dbReference type="ARBA" id="ARBA00022618"/>
    </source>
</evidence>
<keyword evidence="4" id="KW-0479">Metal-binding</keyword>
<evidence type="ECO:0000256" key="4">
    <source>
        <dbReference type="ARBA" id="ARBA00022723"/>
    </source>
</evidence>
<dbReference type="CDD" id="cd01876">
    <property type="entry name" value="YihA_EngB"/>
    <property type="match status" value="1"/>
</dbReference>
<keyword evidence="3 10" id="KW-0132">Cell division</keyword>
<evidence type="ECO:0000313" key="13">
    <source>
        <dbReference type="EMBL" id="VUZ85192.1"/>
    </source>
</evidence>
<dbReference type="PANTHER" id="PTHR11649:SF13">
    <property type="entry name" value="ENGB-TYPE G DOMAIN-CONTAINING PROTEIN"/>
    <property type="match status" value="1"/>
</dbReference>
<protein>
    <recommendedName>
        <fullName evidence="10">Probable GTP-binding protein EngB</fullName>
    </recommendedName>
</protein>
<evidence type="ECO:0000313" key="14">
    <source>
        <dbReference type="Proteomes" id="UP000334340"/>
    </source>
</evidence>
<comment type="cofactor">
    <cofactor evidence="1">
        <name>Mg(2+)</name>
        <dbReference type="ChEBI" id="CHEBI:18420"/>
    </cofactor>
</comment>
<keyword evidence="8 10" id="KW-0717">Septation</keyword>
<dbReference type="GO" id="GO:0005525">
    <property type="term" value="F:GTP binding"/>
    <property type="evidence" value="ECO:0007669"/>
    <property type="project" value="UniProtKB-UniRule"/>
</dbReference>
<evidence type="ECO:0000256" key="5">
    <source>
        <dbReference type="ARBA" id="ARBA00022741"/>
    </source>
</evidence>
<dbReference type="Pfam" id="PF01926">
    <property type="entry name" value="MMR_HSR1"/>
    <property type="match status" value="1"/>
</dbReference>
<evidence type="ECO:0000256" key="9">
    <source>
        <dbReference type="ARBA" id="ARBA00023306"/>
    </source>
</evidence>
<proteinExistence type="inferred from homology"/>
<evidence type="ECO:0000256" key="2">
    <source>
        <dbReference type="ARBA" id="ARBA00009638"/>
    </source>
</evidence>
<dbReference type="PANTHER" id="PTHR11649">
    <property type="entry name" value="MSS1/TRME-RELATED GTP-BINDING PROTEIN"/>
    <property type="match status" value="1"/>
</dbReference>
<dbReference type="NCBIfam" id="TIGR03598">
    <property type="entry name" value="GTPase_YsxC"/>
    <property type="match status" value="1"/>
</dbReference>
<dbReference type="HAMAP" id="MF_00321">
    <property type="entry name" value="GTPase_EngB"/>
    <property type="match status" value="1"/>
</dbReference>
<dbReference type="SUPFAM" id="SSF52540">
    <property type="entry name" value="P-loop containing nucleoside triphosphate hydrolases"/>
    <property type="match status" value="1"/>
</dbReference>
<evidence type="ECO:0000256" key="1">
    <source>
        <dbReference type="ARBA" id="ARBA00001946"/>
    </source>
</evidence>
<sequence length="234" mass="25765">MNIVAAEFVKSVSSLVQLPREQRAEIAVVGRSNVGKSSLINCLLRRRGLARVSATPGRTQLLNYFLINQDFYLVDLPGYGYAKAPDAIRQAWGPLVEGYLAARRDLRAVMVLFDARQGVTDRDQLMTRLLGELSIKWIPVLTKIDKLRRNARHPQICSVAQALGVRDARAIIPFSAKSEEGRDRLLAAIDGCTHTRSHPRDSALTQTSGPARLKAAMTGRSQSTSRAGVREECG</sequence>
<keyword evidence="5 10" id="KW-0547">Nucleotide-binding</keyword>
<keyword evidence="6" id="KW-0460">Magnesium</keyword>
<feature type="region of interest" description="Disordered" evidence="11">
    <location>
        <begin position="196"/>
        <end position="234"/>
    </location>
</feature>
<evidence type="ECO:0000256" key="8">
    <source>
        <dbReference type="ARBA" id="ARBA00023210"/>
    </source>
</evidence>
<dbReference type="GO" id="GO:0000917">
    <property type="term" value="P:division septum assembly"/>
    <property type="evidence" value="ECO:0007669"/>
    <property type="project" value="UniProtKB-KW"/>
</dbReference>
<keyword evidence="7 10" id="KW-0342">GTP-binding</keyword>
<evidence type="ECO:0000259" key="12">
    <source>
        <dbReference type="PROSITE" id="PS51706"/>
    </source>
</evidence>
<evidence type="ECO:0000256" key="7">
    <source>
        <dbReference type="ARBA" id="ARBA00023134"/>
    </source>
</evidence>
<organism evidence="13 14">
    <name type="scientific">Candidatus Methylomirabilis lanthanidiphila</name>
    <dbReference type="NCBI Taxonomy" id="2211376"/>
    <lineage>
        <taxon>Bacteria</taxon>
        <taxon>Candidatus Methylomirabilota</taxon>
        <taxon>Candidatus Methylomirabilia</taxon>
        <taxon>Candidatus Methylomirabilales</taxon>
        <taxon>Candidatus Methylomirabilaceae</taxon>
        <taxon>Candidatus Methylomirabilis</taxon>
    </lineage>
</organism>
<dbReference type="InterPro" id="IPR027417">
    <property type="entry name" value="P-loop_NTPase"/>
</dbReference>
<comment type="function">
    <text evidence="10">Necessary for normal cell division and for the maintenance of normal septation.</text>
</comment>
<reference evidence="13 14" key="1">
    <citation type="submission" date="2019-07" db="EMBL/GenBank/DDBJ databases">
        <authorList>
            <person name="Cremers G."/>
        </authorList>
    </citation>
    <scope>NUCLEOTIDE SEQUENCE [LARGE SCALE GENOMIC DNA]</scope>
</reference>
<evidence type="ECO:0000256" key="11">
    <source>
        <dbReference type="SAM" id="MobiDB-lite"/>
    </source>
</evidence>
<comment type="similarity">
    <text evidence="2 10">Belongs to the TRAFAC class TrmE-Era-EngA-EngB-Septin-like GTPase superfamily. EngB GTPase family.</text>
</comment>
<keyword evidence="14" id="KW-1185">Reference proteome</keyword>
<gene>
    <name evidence="10 13" type="primary">engB</name>
    <name evidence="13" type="ORF">MELA_01568</name>
</gene>
<dbReference type="InterPro" id="IPR030393">
    <property type="entry name" value="G_ENGB_dom"/>
</dbReference>
<accession>A0A564ZKL9</accession>
<dbReference type="Gene3D" id="3.40.50.300">
    <property type="entry name" value="P-loop containing nucleotide triphosphate hydrolases"/>
    <property type="match status" value="1"/>
</dbReference>
<dbReference type="InterPro" id="IPR006073">
    <property type="entry name" value="GTP-bd"/>
</dbReference>
<dbReference type="GO" id="GO:0046872">
    <property type="term" value="F:metal ion binding"/>
    <property type="evidence" value="ECO:0007669"/>
    <property type="project" value="UniProtKB-KW"/>
</dbReference>